<evidence type="ECO:0000256" key="7">
    <source>
        <dbReference type="HAMAP-Rule" id="MF_00259"/>
    </source>
</evidence>
<keyword evidence="3 7" id="KW-0032">Aminotransferase</keyword>
<evidence type="ECO:0000256" key="8">
    <source>
        <dbReference type="PIRSR" id="PIRSR006487-1"/>
    </source>
</evidence>
<evidence type="ECO:0000259" key="10">
    <source>
        <dbReference type="Pfam" id="PF08669"/>
    </source>
</evidence>
<dbReference type="PIRSF" id="PIRSF006487">
    <property type="entry name" value="GcvT"/>
    <property type="match status" value="1"/>
</dbReference>
<dbReference type="HAMAP" id="MF_00259">
    <property type="entry name" value="GcvT"/>
    <property type="match status" value="1"/>
</dbReference>
<dbReference type="AlphaFoldDB" id="A0A524RN54"/>
<comment type="catalytic activity">
    <reaction evidence="6 7">
        <text>N(6)-[(R)-S(8)-aminomethyldihydrolipoyl]-L-lysyl-[protein] + (6S)-5,6,7,8-tetrahydrofolate = N(6)-[(R)-dihydrolipoyl]-L-lysyl-[protein] + (6R)-5,10-methylene-5,6,7,8-tetrahydrofolate + NH4(+)</text>
        <dbReference type="Rhea" id="RHEA:16945"/>
        <dbReference type="Rhea" id="RHEA-COMP:10475"/>
        <dbReference type="Rhea" id="RHEA-COMP:10492"/>
        <dbReference type="ChEBI" id="CHEBI:15636"/>
        <dbReference type="ChEBI" id="CHEBI:28938"/>
        <dbReference type="ChEBI" id="CHEBI:57453"/>
        <dbReference type="ChEBI" id="CHEBI:83100"/>
        <dbReference type="ChEBI" id="CHEBI:83143"/>
        <dbReference type="EC" id="2.1.2.10"/>
    </reaction>
</comment>
<accession>A0A524RN54</accession>
<dbReference type="InterPro" id="IPR027266">
    <property type="entry name" value="TrmE/GcvT-like"/>
</dbReference>
<feature type="domain" description="Aminomethyltransferase C-terminal" evidence="10">
    <location>
        <begin position="293"/>
        <end position="369"/>
    </location>
</feature>
<evidence type="ECO:0000256" key="5">
    <source>
        <dbReference type="ARBA" id="ARBA00031395"/>
    </source>
</evidence>
<dbReference type="Proteomes" id="UP000317990">
    <property type="component" value="Unassembled WGS sequence"/>
</dbReference>
<evidence type="ECO:0000256" key="6">
    <source>
        <dbReference type="ARBA" id="ARBA00047665"/>
    </source>
</evidence>
<dbReference type="Gene3D" id="3.30.1360.120">
    <property type="entry name" value="Probable tRNA modification gtpase trme, domain 1"/>
    <property type="match status" value="1"/>
</dbReference>
<organism evidence="11 12">
    <name type="scientific">Aphanocapsa feldmannii 277cV</name>
    <dbReference type="NCBI Taxonomy" id="2507553"/>
    <lineage>
        <taxon>Bacteria</taxon>
        <taxon>Bacillati</taxon>
        <taxon>Cyanobacteriota</taxon>
        <taxon>Cyanophyceae</taxon>
        <taxon>Oscillatoriophycideae</taxon>
        <taxon>Chroococcales</taxon>
        <taxon>Microcystaceae</taxon>
        <taxon>Aphanocapsa</taxon>
    </lineage>
</organism>
<dbReference type="InterPro" id="IPR029043">
    <property type="entry name" value="GcvT/YgfZ_C"/>
</dbReference>
<reference evidence="11 12" key="1">
    <citation type="journal article" date="2019" name="mSystems">
        <title>Life at home and on the roam: Genomic adaptions reflect the dual lifestyle of an intracellular, facultative symbiont.</title>
        <authorList>
            <person name="Burgsdorf I."/>
        </authorList>
    </citation>
    <scope>NUCLEOTIDE SEQUENCE [LARGE SCALE GENOMIC DNA]</scope>
    <source>
        <strain evidence="11">277cV</strain>
    </source>
</reference>
<name>A0A524RN54_9CHRO</name>
<dbReference type="GO" id="GO:0008168">
    <property type="term" value="F:methyltransferase activity"/>
    <property type="evidence" value="ECO:0007669"/>
    <property type="project" value="UniProtKB-KW"/>
</dbReference>
<dbReference type="InterPro" id="IPR006223">
    <property type="entry name" value="GcvT"/>
</dbReference>
<dbReference type="PANTHER" id="PTHR43757:SF2">
    <property type="entry name" value="AMINOMETHYLTRANSFERASE, MITOCHONDRIAL"/>
    <property type="match status" value="1"/>
</dbReference>
<dbReference type="InterPro" id="IPR013977">
    <property type="entry name" value="GcvT_C"/>
</dbReference>
<dbReference type="GO" id="GO:0005829">
    <property type="term" value="C:cytosol"/>
    <property type="evidence" value="ECO:0007669"/>
    <property type="project" value="TreeGrafter"/>
</dbReference>
<dbReference type="Pfam" id="PF08669">
    <property type="entry name" value="GCV_T_C"/>
    <property type="match status" value="1"/>
</dbReference>
<dbReference type="InterPro" id="IPR022903">
    <property type="entry name" value="GcvT_bac"/>
</dbReference>
<evidence type="ECO:0000256" key="1">
    <source>
        <dbReference type="ARBA" id="ARBA00008609"/>
    </source>
</evidence>
<gene>
    <name evidence="7 11" type="primary">gcvT</name>
    <name evidence="11" type="ORF">ERJ67_06695</name>
</gene>
<dbReference type="Gene3D" id="3.30.70.1400">
    <property type="entry name" value="Aminomethyltransferase beta-barrel domains"/>
    <property type="match status" value="1"/>
</dbReference>
<dbReference type="GO" id="GO:0008483">
    <property type="term" value="F:transaminase activity"/>
    <property type="evidence" value="ECO:0007669"/>
    <property type="project" value="UniProtKB-KW"/>
</dbReference>
<protein>
    <recommendedName>
        <fullName evidence="2 7">Aminomethyltransferase</fullName>
        <ecNumber evidence="2 7">2.1.2.10</ecNumber>
    </recommendedName>
    <alternativeName>
        <fullName evidence="5 7">Glycine cleavage system T protein</fullName>
    </alternativeName>
</protein>
<feature type="domain" description="GCVT N-terminal" evidence="9">
    <location>
        <begin position="17"/>
        <end position="271"/>
    </location>
</feature>
<feature type="binding site" evidence="8">
    <location>
        <position position="209"/>
    </location>
    <ligand>
        <name>substrate</name>
    </ligand>
</feature>
<dbReference type="GO" id="GO:0019464">
    <property type="term" value="P:glycine decarboxylation via glycine cleavage system"/>
    <property type="evidence" value="ECO:0007669"/>
    <property type="project" value="UniProtKB-UniRule"/>
</dbReference>
<evidence type="ECO:0000256" key="3">
    <source>
        <dbReference type="ARBA" id="ARBA00022576"/>
    </source>
</evidence>
<dbReference type="PANTHER" id="PTHR43757">
    <property type="entry name" value="AMINOMETHYLTRANSFERASE"/>
    <property type="match status" value="1"/>
</dbReference>
<dbReference type="Gene3D" id="4.10.1250.10">
    <property type="entry name" value="Aminomethyltransferase fragment"/>
    <property type="match status" value="1"/>
</dbReference>
<sequence>MAAAAGNSPSLRRTPLFEAAVAAGGRMVPFAGWEMALQFSGLVEEHLAVRQRLGLFDISHMGVLSLQGCGAKEALQGLVPSDLDRIGPGEALYTVLLNAAGGIRDDLIVYDLGVVGADDELVLVLNAANTAAGTAWLRQQLEPCGCRISDRKGDGVLLALQGPAAIPLLETLAGSDLAGLPRFGHRQLILAGGPAFVARTGYTGEDGAELLLSREQGLRLWQQLLAEGVQPCGLGARDTLRLEAALHLHGQDMDSSRSPLEASLGWLVHLEMPHPFVGRAALEAQTSQGVQQKLVGIRLEGRAIARHGHPVLKDGVVVGQVTSGSWSPTLAEAIGLAYVPTALARPGTTLAVQIRGKALPARVVRRPFYRRNA</sequence>
<dbReference type="NCBIfam" id="NF001567">
    <property type="entry name" value="PRK00389.1"/>
    <property type="match status" value="1"/>
</dbReference>
<evidence type="ECO:0000259" key="9">
    <source>
        <dbReference type="Pfam" id="PF01571"/>
    </source>
</evidence>
<dbReference type="SUPFAM" id="SSF103025">
    <property type="entry name" value="Folate-binding domain"/>
    <property type="match status" value="1"/>
</dbReference>
<evidence type="ECO:0000313" key="11">
    <source>
        <dbReference type="EMBL" id="TGG92157.1"/>
    </source>
</evidence>
<dbReference type="GO" id="GO:0005960">
    <property type="term" value="C:glycine cleavage complex"/>
    <property type="evidence" value="ECO:0007669"/>
    <property type="project" value="InterPro"/>
</dbReference>
<keyword evidence="4 7" id="KW-0808">Transferase</keyword>
<dbReference type="EC" id="2.1.2.10" evidence="2 7"/>
<dbReference type="EMBL" id="SRMO01000066">
    <property type="protein sequence ID" value="TGG92157.1"/>
    <property type="molecule type" value="Genomic_DNA"/>
</dbReference>
<proteinExistence type="inferred from homology"/>
<evidence type="ECO:0000313" key="12">
    <source>
        <dbReference type="Proteomes" id="UP000317990"/>
    </source>
</evidence>
<keyword evidence="11" id="KW-0489">Methyltransferase</keyword>
<dbReference type="NCBIfam" id="TIGR00528">
    <property type="entry name" value="gcvT"/>
    <property type="match status" value="1"/>
</dbReference>
<dbReference type="InterPro" id="IPR006222">
    <property type="entry name" value="GCVT_N"/>
</dbReference>
<comment type="function">
    <text evidence="7">The glycine cleavage system catalyzes the degradation of glycine.</text>
</comment>
<evidence type="ECO:0000256" key="2">
    <source>
        <dbReference type="ARBA" id="ARBA00012616"/>
    </source>
</evidence>
<dbReference type="FunFam" id="2.40.30.110:FF:000003">
    <property type="entry name" value="Aminomethyltransferase"/>
    <property type="match status" value="1"/>
</dbReference>
<comment type="similarity">
    <text evidence="1 7">Belongs to the GcvT family.</text>
</comment>
<dbReference type="InterPro" id="IPR028896">
    <property type="entry name" value="GcvT/YgfZ/DmdA"/>
</dbReference>
<dbReference type="SUPFAM" id="SSF101790">
    <property type="entry name" value="Aminomethyltransferase beta-barrel domain"/>
    <property type="match status" value="1"/>
</dbReference>
<dbReference type="GO" id="GO:0004047">
    <property type="term" value="F:aminomethyltransferase activity"/>
    <property type="evidence" value="ECO:0007669"/>
    <property type="project" value="UniProtKB-UniRule"/>
</dbReference>
<dbReference type="Pfam" id="PF01571">
    <property type="entry name" value="GCV_T"/>
    <property type="match status" value="1"/>
</dbReference>
<comment type="subunit">
    <text evidence="7">The glycine cleavage system is composed of four proteins: P, T, L and H.</text>
</comment>
<dbReference type="GO" id="GO:0032259">
    <property type="term" value="P:methylation"/>
    <property type="evidence" value="ECO:0007669"/>
    <property type="project" value="UniProtKB-KW"/>
</dbReference>
<comment type="caution">
    <text evidence="11">The sequence shown here is derived from an EMBL/GenBank/DDBJ whole genome shotgun (WGS) entry which is preliminary data.</text>
</comment>
<evidence type="ECO:0000256" key="4">
    <source>
        <dbReference type="ARBA" id="ARBA00022679"/>
    </source>
</evidence>
<dbReference type="Gene3D" id="2.40.30.110">
    <property type="entry name" value="Aminomethyltransferase beta-barrel domains"/>
    <property type="match status" value="1"/>
</dbReference>